<evidence type="ECO:0000313" key="3">
    <source>
        <dbReference type="EMBL" id="MBW9111982.1"/>
    </source>
</evidence>
<accession>A0ABS7I2T5</accession>
<dbReference type="InterPro" id="IPR011009">
    <property type="entry name" value="Kinase-like_dom_sf"/>
</dbReference>
<dbReference type="InterPro" id="IPR002575">
    <property type="entry name" value="Aminoglycoside_PTrfase"/>
</dbReference>
<comment type="caution">
    <text evidence="3">The sequence shown here is derived from an EMBL/GenBank/DDBJ whole genome shotgun (WGS) entry which is preliminary data.</text>
</comment>
<dbReference type="Proteomes" id="UP000777440">
    <property type="component" value="Unassembled WGS sequence"/>
</dbReference>
<sequence length="300" mass="32564">MLSLVPDQTLTPPAPTMASPQWWGADSIRSRARDVTSGDSVFVKIYTPTAAGYIAVGSSVRATRSAGEAGLGPALLDAQQAEGRLVLADLTDTHKTGTLADFLDTGALERLVAVRRAVWDLPTGEVRRASVFDDVRSLDARLRAVQATLPSDYAWMRRLVTAAERRIALHTDAVLIHGDANCSNTAVAHGNGEILLLDFDWAAVTDPVQDVGSVLLEHAFGRLDARQVFELAWGSFDEALYARARCYAAAEALRGGLIGAWVDSQDPGTLEYSKFSDWMFLRARVLLGDPAFDDHLRRLS</sequence>
<reference evidence="3 4" key="1">
    <citation type="journal article" date="2021" name="MBio">
        <title>Poor Competitiveness of Bradyrhizobium in Pigeon Pea Root Colonization in Indian Soils.</title>
        <authorList>
            <person name="Chalasani D."/>
            <person name="Basu A."/>
            <person name="Pullabhotla S.V.S.R.N."/>
            <person name="Jorrin B."/>
            <person name="Neal A.L."/>
            <person name="Poole P.S."/>
            <person name="Podile A.R."/>
            <person name="Tkacz A."/>
        </authorList>
    </citation>
    <scope>NUCLEOTIDE SEQUENCE [LARGE SCALE GENOMIC DNA]</scope>
    <source>
        <strain evidence="3 4">HU12</strain>
    </source>
</reference>
<dbReference type="RefSeq" id="WP_220292818.1">
    <property type="nucleotide sequence ID" value="NZ_JAEUAX010000022.1"/>
</dbReference>
<evidence type="ECO:0000259" key="2">
    <source>
        <dbReference type="Pfam" id="PF01636"/>
    </source>
</evidence>
<evidence type="ECO:0000256" key="1">
    <source>
        <dbReference type="SAM" id="MobiDB-lite"/>
    </source>
</evidence>
<keyword evidence="4" id="KW-1185">Reference proteome</keyword>
<organism evidence="3 4">
    <name type="scientific">Microbacterium ureisolvens</name>
    <dbReference type="NCBI Taxonomy" id="2781186"/>
    <lineage>
        <taxon>Bacteria</taxon>
        <taxon>Bacillati</taxon>
        <taxon>Actinomycetota</taxon>
        <taxon>Actinomycetes</taxon>
        <taxon>Micrococcales</taxon>
        <taxon>Microbacteriaceae</taxon>
        <taxon>Microbacterium</taxon>
    </lineage>
</organism>
<dbReference type="Pfam" id="PF01636">
    <property type="entry name" value="APH"/>
    <property type="match status" value="1"/>
</dbReference>
<evidence type="ECO:0000313" key="4">
    <source>
        <dbReference type="Proteomes" id="UP000777440"/>
    </source>
</evidence>
<feature type="region of interest" description="Disordered" evidence="1">
    <location>
        <begin position="1"/>
        <end position="21"/>
    </location>
</feature>
<dbReference type="EMBL" id="JAEUAX010000022">
    <property type="protein sequence ID" value="MBW9111982.1"/>
    <property type="molecule type" value="Genomic_DNA"/>
</dbReference>
<dbReference type="Gene3D" id="3.90.1200.10">
    <property type="match status" value="1"/>
</dbReference>
<feature type="domain" description="Aminoglycoside phosphotransferase" evidence="2">
    <location>
        <begin position="124"/>
        <end position="227"/>
    </location>
</feature>
<name>A0ABS7I2T5_9MICO</name>
<proteinExistence type="predicted"/>
<gene>
    <name evidence="3" type="ORF">JNB61_19640</name>
</gene>
<protein>
    <submittedName>
        <fullName evidence="3">Phosphotransferase</fullName>
    </submittedName>
</protein>
<dbReference type="SUPFAM" id="SSF56112">
    <property type="entry name" value="Protein kinase-like (PK-like)"/>
    <property type="match status" value="1"/>
</dbReference>
<feature type="compositionally biased region" description="Polar residues" evidence="1">
    <location>
        <begin position="1"/>
        <end position="11"/>
    </location>
</feature>